<evidence type="ECO:0000313" key="2">
    <source>
        <dbReference type="EMBL" id="KZV42966.1"/>
    </source>
</evidence>
<protein>
    <submittedName>
        <fullName evidence="2">Uncharacterized protein</fullName>
    </submittedName>
</protein>
<feature type="compositionally biased region" description="Polar residues" evidence="1">
    <location>
        <begin position="1"/>
        <end position="12"/>
    </location>
</feature>
<gene>
    <name evidence="2" type="ORF">F511_42526</name>
</gene>
<dbReference type="Proteomes" id="UP000250235">
    <property type="component" value="Unassembled WGS sequence"/>
</dbReference>
<sequence length="72" mass="7909">MLCMKNETTSEGYNRRKGAKELKHSSTESATMVATGVCTSIRKLPARLYTTPEYQMHQAAQPAVAQLMNCGS</sequence>
<name>A0A2Z7C7Z3_9LAMI</name>
<feature type="region of interest" description="Disordered" evidence="1">
    <location>
        <begin position="1"/>
        <end position="26"/>
    </location>
</feature>
<dbReference type="EMBL" id="KQ998373">
    <property type="protein sequence ID" value="KZV42966.1"/>
    <property type="molecule type" value="Genomic_DNA"/>
</dbReference>
<evidence type="ECO:0000313" key="3">
    <source>
        <dbReference type="Proteomes" id="UP000250235"/>
    </source>
</evidence>
<dbReference type="AlphaFoldDB" id="A0A2Z7C7Z3"/>
<accession>A0A2Z7C7Z3</accession>
<organism evidence="2 3">
    <name type="scientific">Dorcoceras hygrometricum</name>
    <dbReference type="NCBI Taxonomy" id="472368"/>
    <lineage>
        <taxon>Eukaryota</taxon>
        <taxon>Viridiplantae</taxon>
        <taxon>Streptophyta</taxon>
        <taxon>Embryophyta</taxon>
        <taxon>Tracheophyta</taxon>
        <taxon>Spermatophyta</taxon>
        <taxon>Magnoliopsida</taxon>
        <taxon>eudicotyledons</taxon>
        <taxon>Gunneridae</taxon>
        <taxon>Pentapetalae</taxon>
        <taxon>asterids</taxon>
        <taxon>lamiids</taxon>
        <taxon>Lamiales</taxon>
        <taxon>Gesneriaceae</taxon>
        <taxon>Didymocarpoideae</taxon>
        <taxon>Trichosporeae</taxon>
        <taxon>Loxocarpinae</taxon>
        <taxon>Dorcoceras</taxon>
    </lineage>
</organism>
<proteinExistence type="predicted"/>
<keyword evidence="3" id="KW-1185">Reference proteome</keyword>
<evidence type="ECO:0000256" key="1">
    <source>
        <dbReference type="SAM" id="MobiDB-lite"/>
    </source>
</evidence>
<reference evidence="2 3" key="1">
    <citation type="journal article" date="2015" name="Proc. Natl. Acad. Sci. U.S.A.">
        <title>The resurrection genome of Boea hygrometrica: A blueprint for survival of dehydration.</title>
        <authorList>
            <person name="Xiao L."/>
            <person name="Yang G."/>
            <person name="Zhang L."/>
            <person name="Yang X."/>
            <person name="Zhao S."/>
            <person name="Ji Z."/>
            <person name="Zhou Q."/>
            <person name="Hu M."/>
            <person name="Wang Y."/>
            <person name="Chen M."/>
            <person name="Xu Y."/>
            <person name="Jin H."/>
            <person name="Xiao X."/>
            <person name="Hu G."/>
            <person name="Bao F."/>
            <person name="Hu Y."/>
            <person name="Wan P."/>
            <person name="Li L."/>
            <person name="Deng X."/>
            <person name="Kuang T."/>
            <person name="Xiang C."/>
            <person name="Zhu J.K."/>
            <person name="Oliver M.J."/>
            <person name="He Y."/>
        </authorList>
    </citation>
    <scope>NUCLEOTIDE SEQUENCE [LARGE SCALE GENOMIC DNA]</scope>
    <source>
        <strain evidence="3">cv. XS01</strain>
    </source>
</reference>